<dbReference type="Proteomes" id="UP000193144">
    <property type="component" value="Unassembled WGS sequence"/>
</dbReference>
<gene>
    <name evidence="1" type="ORF">BCR34DRAFT_178649</name>
</gene>
<keyword evidence="2" id="KW-1185">Reference proteome</keyword>
<reference evidence="1 2" key="1">
    <citation type="submission" date="2016-07" db="EMBL/GenBank/DDBJ databases">
        <title>Pervasive Adenine N6-methylation of Active Genes in Fungi.</title>
        <authorList>
            <consortium name="DOE Joint Genome Institute"/>
            <person name="Mondo S.J."/>
            <person name="Dannebaum R.O."/>
            <person name="Kuo R.C."/>
            <person name="Labutti K."/>
            <person name="Haridas S."/>
            <person name="Kuo A."/>
            <person name="Salamov A."/>
            <person name="Ahrendt S.R."/>
            <person name="Lipzen A."/>
            <person name="Sullivan W."/>
            <person name="Andreopoulos W.B."/>
            <person name="Clum A."/>
            <person name="Lindquist E."/>
            <person name="Daum C."/>
            <person name="Ramamoorthy G.K."/>
            <person name="Gryganskyi A."/>
            <person name="Culley D."/>
            <person name="Magnuson J.K."/>
            <person name="James T.Y."/>
            <person name="O'Malley M.A."/>
            <person name="Stajich J.E."/>
            <person name="Spatafora J.W."/>
            <person name="Visel A."/>
            <person name="Grigoriev I.V."/>
        </authorList>
    </citation>
    <scope>NUCLEOTIDE SEQUENCE [LARGE SCALE GENOMIC DNA]</scope>
    <source>
        <strain evidence="1 2">CBS 115471</strain>
    </source>
</reference>
<evidence type="ECO:0000313" key="1">
    <source>
        <dbReference type="EMBL" id="ORY15479.1"/>
    </source>
</evidence>
<comment type="caution">
    <text evidence="1">The sequence shown here is derived from an EMBL/GenBank/DDBJ whole genome shotgun (WGS) entry which is preliminary data.</text>
</comment>
<name>A0A1Y1ZZ01_9PLEO</name>
<dbReference type="AlphaFoldDB" id="A0A1Y1ZZ01"/>
<protein>
    <submittedName>
        <fullName evidence="1">Uncharacterized protein</fullName>
    </submittedName>
</protein>
<dbReference type="EMBL" id="MCFA01000025">
    <property type="protein sequence ID" value="ORY15479.1"/>
    <property type="molecule type" value="Genomic_DNA"/>
</dbReference>
<dbReference type="OrthoDB" id="3469466at2759"/>
<sequence>MIHVRIEPKYERHTRPSYIDGRENPEQWTLHPLDQTTFLITKHRAIFSRYKMFSKLLRVNRESRDESWRFYRVRVPCVIAAPKTLHEFDCKEIPCKPGLLLFNPEYDFLCIESTAIETGYVATRAQAALLDFLHHLHKLQTPNSRTPNLTNLAIKDARRLPCVPRQLSCMDYDVRESIRQTFANLK</sequence>
<proteinExistence type="predicted"/>
<evidence type="ECO:0000313" key="2">
    <source>
        <dbReference type="Proteomes" id="UP000193144"/>
    </source>
</evidence>
<organism evidence="1 2">
    <name type="scientific">Clohesyomyces aquaticus</name>
    <dbReference type="NCBI Taxonomy" id="1231657"/>
    <lineage>
        <taxon>Eukaryota</taxon>
        <taxon>Fungi</taxon>
        <taxon>Dikarya</taxon>
        <taxon>Ascomycota</taxon>
        <taxon>Pezizomycotina</taxon>
        <taxon>Dothideomycetes</taxon>
        <taxon>Pleosporomycetidae</taxon>
        <taxon>Pleosporales</taxon>
        <taxon>Lindgomycetaceae</taxon>
        <taxon>Clohesyomyces</taxon>
    </lineage>
</organism>
<dbReference type="STRING" id="1231657.A0A1Y1ZZ01"/>
<accession>A0A1Y1ZZ01</accession>